<dbReference type="Gene3D" id="3.90.320.10">
    <property type="match status" value="1"/>
</dbReference>
<sequence length="308" mass="34519">MKYAEKVLILGTVMHSQRLGERHLKPWIVANEDGTILCAHCDCIAGIGETCTHVCAVLFSIDDCFRKESESILDSSWKNWRPKKVQDIDFVSPNKQKETPLFDRNKVKRTSVPELNKDDITSLLAQLKETPRGSVLHSIVRPFSTEISESRLKKHRSGLDLTVPLEECKKIEKLTGEQAQSKAWFHLFVELKVEQPSLSLLKTICYPLRSTFSTKATIYGCVHEKEALQAYTERMCVTHEDFGTESVGLCLNPEYPAFGASPDGLVSCTCCGLGCIEIKCPLCAKDVGVDELSVLKKLELMILREQGI</sequence>
<dbReference type="PANTHER" id="PTHR47526">
    <property type="entry name" value="ATP-DEPENDENT DNA HELICASE"/>
    <property type="match status" value="1"/>
</dbReference>
<evidence type="ECO:0000313" key="3">
    <source>
        <dbReference type="Proteomes" id="UP001162164"/>
    </source>
</evidence>
<protein>
    <recommendedName>
        <fullName evidence="1">YqaJ viral recombinase domain-containing protein</fullName>
    </recommendedName>
</protein>
<dbReference type="CDD" id="cd22343">
    <property type="entry name" value="PDDEXK_lambda_exonuclease-like"/>
    <property type="match status" value="1"/>
</dbReference>
<gene>
    <name evidence="2" type="ORF">NQ317_006331</name>
</gene>
<accession>A0ABQ9J4U1</accession>
<dbReference type="InterPro" id="IPR019080">
    <property type="entry name" value="YqaJ_viral_recombinase"/>
</dbReference>
<reference evidence="2" key="1">
    <citation type="journal article" date="2023" name="Insect Mol. Biol.">
        <title>Genome sequencing provides insights into the evolution of gene families encoding plant cell wall-degrading enzymes in longhorned beetles.</title>
        <authorList>
            <person name="Shin N.R."/>
            <person name="Okamura Y."/>
            <person name="Kirsch R."/>
            <person name="Pauchet Y."/>
        </authorList>
    </citation>
    <scope>NUCLEOTIDE SEQUENCE</scope>
    <source>
        <strain evidence="2">MMC_N1</strain>
    </source>
</reference>
<proteinExistence type="predicted"/>
<dbReference type="InterPro" id="IPR011604">
    <property type="entry name" value="PDDEXK-like_dom_sf"/>
</dbReference>
<dbReference type="PANTHER" id="PTHR47526:SF4">
    <property type="entry name" value="SWIM-TYPE DOMAIN-CONTAINING PROTEIN"/>
    <property type="match status" value="1"/>
</dbReference>
<feature type="domain" description="YqaJ viral recombinase" evidence="1">
    <location>
        <begin position="195"/>
        <end position="282"/>
    </location>
</feature>
<evidence type="ECO:0000313" key="2">
    <source>
        <dbReference type="EMBL" id="KAJ8973105.1"/>
    </source>
</evidence>
<dbReference type="InterPro" id="IPR011335">
    <property type="entry name" value="Restrct_endonuc-II-like"/>
</dbReference>
<comment type="caution">
    <text evidence="2">The sequence shown here is derived from an EMBL/GenBank/DDBJ whole genome shotgun (WGS) entry which is preliminary data.</text>
</comment>
<dbReference type="Proteomes" id="UP001162164">
    <property type="component" value="Unassembled WGS sequence"/>
</dbReference>
<name>A0ABQ9J4U1_9CUCU</name>
<dbReference type="SUPFAM" id="SSF52980">
    <property type="entry name" value="Restriction endonuclease-like"/>
    <property type="match status" value="1"/>
</dbReference>
<dbReference type="Pfam" id="PF09588">
    <property type="entry name" value="YqaJ"/>
    <property type="match status" value="1"/>
</dbReference>
<keyword evidence="3" id="KW-1185">Reference proteome</keyword>
<dbReference type="EMBL" id="JAPWTJ010001239">
    <property type="protein sequence ID" value="KAJ8973105.1"/>
    <property type="molecule type" value="Genomic_DNA"/>
</dbReference>
<evidence type="ECO:0000259" key="1">
    <source>
        <dbReference type="Pfam" id="PF09588"/>
    </source>
</evidence>
<organism evidence="2 3">
    <name type="scientific">Molorchus minor</name>
    <dbReference type="NCBI Taxonomy" id="1323400"/>
    <lineage>
        <taxon>Eukaryota</taxon>
        <taxon>Metazoa</taxon>
        <taxon>Ecdysozoa</taxon>
        <taxon>Arthropoda</taxon>
        <taxon>Hexapoda</taxon>
        <taxon>Insecta</taxon>
        <taxon>Pterygota</taxon>
        <taxon>Neoptera</taxon>
        <taxon>Endopterygota</taxon>
        <taxon>Coleoptera</taxon>
        <taxon>Polyphaga</taxon>
        <taxon>Cucujiformia</taxon>
        <taxon>Chrysomeloidea</taxon>
        <taxon>Cerambycidae</taxon>
        <taxon>Lamiinae</taxon>
        <taxon>Monochamini</taxon>
        <taxon>Molorchus</taxon>
    </lineage>
</organism>